<dbReference type="RefSeq" id="WP_092047177.1">
    <property type="nucleotide sequence ID" value="NZ_FOQD01000001.1"/>
</dbReference>
<evidence type="ECO:0000256" key="5">
    <source>
        <dbReference type="PROSITE-ProRule" id="PRU10141"/>
    </source>
</evidence>
<keyword evidence="2 5" id="KW-0547">Nucleotide-binding</keyword>
<feature type="binding site" evidence="5">
    <location>
        <position position="119"/>
    </location>
    <ligand>
        <name>ATP</name>
        <dbReference type="ChEBI" id="CHEBI:30616"/>
    </ligand>
</feature>
<organism evidence="8 9">
    <name type="scientific">Planctomicrobium piriforme</name>
    <dbReference type="NCBI Taxonomy" id="1576369"/>
    <lineage>
        <taxon>Bacteria</taxon>
        <taxon>Pseudomonadati</taxon>
        <taxon>Planctomycetota</taxon>
        <taxon>Planctomycetia</taxon>
        <taxon>Planctomycetales</taxon>
        <taxon>Planctomycetaceae</taxon>
        <taxon>Planctomicrobium</taxon>
    </lineage>
</organism>
<protein>
    <submittedName>
        <fullName evidence="8">Serine/threonine protein kinase</fullName>
    </submittedName>
</protein>
<keyword evidence="1" id="KW-0808">Transferase</keyword>
<dbReference type="Gene3D" id="3.30.200.20">
    <property type="entry name" value="Phosphorylase Kinase, domain 1"/>
    <property type="match status" value="1"/>
</dbReference>
<dbReference type="STRING" id="1576369.SAMN05421753_101239"/>
<dbReference type="GO" id="GO:0005524">
    <property type="term" value="F:ATP binding"/>
    <property type="evidence" value="ECO:0007669"/>
    <property type="project" value="UniProtKB-UniRule"/>
</dbReference>
<dbReference type="Gene3D" id="3.80.10.10">
    <property type="entry name" value="Ribonuclease Inhibitor"/>
    <property type="match status" value="5"/>
</dbReference>
<dbReference type="InterPro" id="IPR000719">
    <property type="entry name" value="Prot_kinase_dom"/>
</dbReference>
<dbReference type="PROSITE" id="PS00108">
    <property type="entry name" value="PROTEIN_KINASE_ST"/>
    <property type="match status" value="1"/>
</dbReference>
<feature type="domain" description="Protein kinase" evidence="7">
    <location>
        <begin position="90"/>
        <end position="364"/>
    </location>
</feature>
<dbReference type="EMBL" id="FOQD01000001">
    <property type="protein sequence ID" value="SFH57344.1"/>
    <property type="molecule type" value="Genomic_DNA"/>
</dbReference>
<evidence type="ECO:0000256" key="6">
    <source>
        <dbReference type="SAM" id="MobiDB-lite"/>
    </source>
</evidence>
<name>A0A1I3B4Y5_9PLAN</name>
<dbReference type="InterPro" id="IPR032675">
    <property type="entry name" value="LRR_dom_sf"/>
</dbReference>
<gene>
    <name evidence="8" type="ORF">SAMN05421753_101239</name>
</gene>
<dbReference type="PANTHER" id="PTHR43289:SF34">
    <property type="entry name" value="SERINE_THREONINE-PROTEIN KINASE YBDM-RELATED"/>
    <property type="match status" value="1"/>
</dbReference>
<proteinExistence type="predicted"/>
<dbReference type="SUPFAM" id="SSF52047">
    <property type="entry name" value="RNI-like"/>
    <property type="match status" value="1"/>
</dbReference>
<dbReference type="InterPro" id="IPR011009">
    <property type="entry name" value="Kinase-like_dom_sf"/>
</dbReference>
<feature type="region of interest" description="Disordered" evidence="6">
    <location>
        <begin position="447"/>
        <end position="477"/>
    </location>
</feature>
<keyword evidence="8" id="KW-0723">Serine/threonine-protein kinase</keyword>
<dbReference type="SMART" id="SM00220">
    <property type="entry name" value="S_TKc"/>
    <property type="match status" value="1"/>
</dbReference>
<accession>A0A1I3B4Y5</accession>
<evidence type="ECO:0000256" key="1">
    <source>
        <dbReference type="ARBA" id="ARBA00022679"/>
    </source>
</evidence>
<dbReference type="PROSITE" id="PS00107">
    <property type="entry name" value="PROTEIN_KINASE_ATP"/>
    <property type="match status" value="1"/>
</dbReference>
<sequence>MFVLREKHFEELAEQLAVAEGETRNQVDAALQTLQIDLQCLVEQLRTPQSVDPFVREPQCDEAVKQVLSATREIGLQEPAPLPLQQIGQYELLSLLGQGGMGAVYKARHRKLDKIVALKVLPAGKLADQQAVIRFEREMRAVGKLQHPNIVAAHDAGEIDGTHYLVMELVDGIDLGALSRTCGLLPINDACELVRQAALGLQHAYEHGLVHRDIKPSNLMLARQQRGIAATVKILDMGLALLEEAAVEDGKELTSTGQVMGTIDYMAPEQSLDTHQVDIRADIYSLGATLFRLLTGRAPFADGTRTSITKKLMTLANTPAPDIRTLRPDCPSEVAQLVAALLAKDPAQRPTPPSELARLLAPFAQGADLQALFNSEQVDRSAPTSLTITKRTVEANSPTVILSTDLPQGIQPPHNGKSRRRLAWAGGAGAAALLGLMIITINHDNGTKTRIETSGPSRSEIETPESVPEESASSIEDPERAAAEWVLSIGGKLHLIPVGKPEIEVTQAPLPRGAFTINRIDLAWNSRVNDQNLARLKSLKSLSLLNLESNPQLTDAAIAQLSPASNIYHMNLTNTGITDACWAQFARLTSLRSVAVSLCRELTGTGISHLQALPELTDLLIGETRIGDSAFLELTSLPKLRNLQMFGDIEGRQRPLTPAGLSQLARVAPGLESVELPRNALIENAAGLLALRDFPKLKCLGWRGTRFTPDVLNAMKDLKSLEQLNIVNDLPPLDAPLDQLTQVRHLAWASLNSIDASRPPPIPAFRHPGIQKVTVYRAELHGGVTAFLRTCPNAVEVEFGELRAFANEDVDTLAGLNSLKTLTLQSQSEAVLPHLDRLTTLRPDIKLAGPGVPTELLAKQAGVTTTENVSASSNPARAAAEWVISVGGAVSVHSGDQYFKEITRLADLPSAPMTIDAVLLSGRQNLSVPGMSLVARVGSMRELRLSDARLDDDLLAALAPLSQIDVLWFDGSTISDAGFKRFAANTKAVRHLYLGSTKISAAALAKAASQFPDLQDLECPAWTSASDDAGAVCTFHQLTELNLPTELLTEKLIDRWRNDLPRLNGLGLSGEIRAAQIAALDRLASLRELWIGRNCTLQPGALRAIGRVPALEKLVLRRHVPADLWGEVQGLRQLKALWFFYSDLPQSQLDGLATLPNLNELQFIGSPIDAAAVSRLQTLRPDLKILDNGVMLPRVEDVARVAAEWVFSVGGKVQISVGGTVSPSLTKLSDLPAGPFEFDAVNFSDCHGMTPAGMTQLAQVKSIRDLWLNDCDLTDDGLAALSSLTNLSVLRLNRTKISDNGLHRFAANVKELTNLEIRNTLITCRGLSEVAPNLPKLTSLHCQGIQGISAEAAPEGLGRFPNLQSVDLDAQLLQKPFVEKLFATVPRLVSLGISGRVQTQHMQALGSVGQLREVWFQEDSEMTPGALAMLSEFRSLASIGLKRKLSTAEWADLTSNTAIPKIWFYYAQGPQPRLEDLAKIPGLRKVHFTGTPTDEAALDQLQTRRPDLEVVIDGQYR</sequence>
<dbReference type="SUPFAM" id="SSF52058">
    <property type="entry name" value="L domain-like"/>
    <property type="match status" value="2"/>
</dbReference>
<dbReference type="InterPro" id="IPR008271">
    <property type="entry name" value="Ser/Thr_kinase_AS"/>
</dbReference>
<dbReference type="OrthoDB" id="6111975at2"/>
<evidence type="ECO:0000256" key="4">
    <source>
        <dbReference type="ARBA" id="ARBA00022840"/>
    </source>
</evidence>
<evidence type="ECO:0000313" key="9">
    <source>
        <dbReference type="Proteomes" id="UP000199518"/>
    </source>
</evidence>
<dbReference type="PROSITE" id="PS50011">
    <property type="entry name" value="PROTEIN_KINASE_DOM"/>
    <property type="match status" value="1"/>
</dbReference>
<dbReference type="Pfam" id="PF00069">
    <property type="entry name" value="Pkinase"/>
    <property type="match status" value="1"/>
</dbReference>
<dbReference type="PANTHER" id="PTHR43289">
    <property type="entry name" value="MITOGEN-ACTIVATED PROTEIN KINASE KINASE KINASE 20-RELATED"/>
    <property type="match status" value="1"/>
</dbReference>
<keyword evidence="9" id="KW-1185">Reference proteome</keyword>
<dbReference type="SUPFAM" id="SSF56112">
    <property type="entry name" value="Protein kinase-like (PK-like)"/>
    <property type="match status" value="1"/>
</dbReference>
<dbReference type="InterPro" id="IPR006553">
    <property type="entry name" value="Leu-rich_rpt_Cys-con_subtyp"/>
</dbReference>
<evidence type="ECO:0000313" key="8">
    <source>
        <dbReference type="EMBL" id="SFH57344.1"/>
    </source>
</evidence>
<evidence type="ECO:0000256" key="3">
    <source>
        <dbReference type="ARBA" id="ARBA00022777"/>
    </source>
</evidence>
<evidence type="ECO:0000259" key="7">
    <source>
        <dbReference type="PROSITE" id="PS50011"/>
    </source>
</evidence>
<evidence type="ECO:0000256" key="2">
    <source>
        <dbReference type="ARBA" id="ARBA00022741"/>
    </source>
</evidence>
<dbReference type="GO" id="GO:0004674">
    <property type="term" value="F:protein serine/threonine kinase activity"/>
    <property type="evidence" value="ECO:0007669"/>
    <property type="project" value="UniProtKB-KW"/>
</dbReference>
<keyword evidence="3 8" id="KW-0418">Kinase</keyword>
<dbReference type="SMART" id="SM00367">
    <property type="entry name" value="LRR_CC"/>
    <property type="match status" value="4"/>
</dbReference>
<dbReference type="CDD" id="cd14014">
    <property type="entry name" value="STKc_PknB_like"/>
    <property type="match status" value="1"/>
</dbReference>
<dbReference type="InterPro" id="IPR017441">
    <property type="entry name" value="Protein_kinase_ATP_BS"/>
</dbReference>
<dbReference type="Proteomes" id="UP000199518">
    <property type="component" value="Unassembled WGS sequence"/>
</dbReference>
<keyword evidence="4 5" id="KW-0067">ATP-binding</keyword>
<dbReference type="Gene3D" id="1.10.510.10">
    <property type="entry name" value="Transferase(Phosphotransferase) domain 1"/>
    <property type="match status" value="1"/>
</dbReference>
<reference evidence="9" key="1">
    <citation type="submission" date="2016-10" db="EMBL/GenBank/DDBJ databases">
        <authorList>
            <person name="Varghese N."/>
            <person name="Submissions S."/>
        </authorList>
    </citation>
    <scope>NUCLEOTIDE SEQUENCE [LARGE SCALE GENOMIC DNA]</scope>
    <source>
        <strain evidence="9">DSM 26348</strain>
    </source>
</reference>